<keyword evidence="1" id="KW-0175">Coiled coil</keyword>
<organism evidence="2 3">
    <name type="scientific">Candidatus Campbellbacteria bacterium RIFCSPHIGHO2_12_FULL_35_10</name>
    <dbReference type="NCBI Taxonomy" id="1797578"/>
    <lineage>
        <taxon>Bacteria</taxon>
        <taxon>Candidatus Campbelliibacteriota</taxon>
    </lineage>
</organism>
<proteinExistence type="predicted"/>
<evidence type="ECO:0000256" key="1">
    <source>
        <dbReference type="SAM" id="Coils"/>
    </source>
</evidence>
<sequence length="132" mass="15509">MNELKTKINDLEKRVIKLEEKILGNKIENKRPKPQSIREFLSTKNINNDRERTLAIAYFFEVVEGNELFNVNDLKKYFSLAKFKAPTNLNDQINKNANFIMEAKDKKEGMKAWTLTDTGEKEVENNLRKENE</sequence>
<gene>
    <name evidence="2" type="ORF">A3E89_01150</name>
</gene>
<dbReference type="Proteomes" id="UP000185891">
    <property type="component" value="Unassembled WGS sequence"/>
</dbReference>
<reference evidence="2 3" key="1">
    <citation type="journal article" date="2016" name="Nat. Commun.">
        <title>Thousands of microbial genomes shed light on interconnected biogeochemical processes in an aquifer system.</title>
        <authorList>
            <person name="Anantharaman K."/>
            <person name="Brown C.T."/>
            <person name="Hug L.A."/>
            <person name="Sharon I."/>
            <person name="Castelle C.J."/>
            <person name="Probst A.J."/>
            <person name="Thomas B.C."/>
            <person name="Singh A."/>
            <person name="Wilkins M.J."/>
            <person name="Karaoz U."/>
            <person name="Brodie E.L."/>
            <person name="Williams K.H."/>
            <person name="Hubbard S.S."/>
            <person name="Banfield J.F."/>
        </authorList>
    </citation>
    <scope>NUCLEOTIDE SEQUENCE [LARGE SCALE GENOMIC DNA]</scope>
</reference>
<evidence type="ECO:0000313" key="2">
    <source>
        <dbReference type="EMBL" id="OGD69019.1"/>
    </source>
</evidence>
<protein>
    <submittedName>
        <fullName evidence="2">Uncharacterized protein</fullName>
    </submittedName>
</protein>
<comment type="caution">
    <text evidence="2">The sequence shown here is derived from an EMBL/GenBank/DDBJ whole genome shotgun (WGS) entry which is preliminary data.</text>
</comment>
<evidence type="ECO:0000313" key="3">
    <source>
        <dbReference type="Proteomes" id="UP000185891"/>
    </source>
</evidence>
<name>A0A1F5ENN5_9BACT</name>
<feature type="coiled-coil region" evidence="1">
    <location>
        <begin position="1"/>
        <end position="28"/>
    </location>
</feature>
<dbReference type="EMBL" id="MFAA01000017">
    <property type="protein sequence ID" value="OGD69019.1"/>
    <property type="molecule type" value="Genomic_DNA"/>
</dbReference>
<accession>A0A1F5ENN5</accession>
<dbReference type="AlphaFoldDB" id="A0A1F5ENN5"/>